<dbReference type="AlphaFoldDB" id="A0A517NQE5"/>
<dbReference type="Proteomes" id="UP000319817">
    <property type="component" value="Chromosome"/>
</dbReference>
<evidence type="ECO:0000313" key="1">
    <source>
        <dbReference type="EMBL" id="QDT09343.1"/>
    </source>
</evidence>
<dbReference type="EMBL" id="CP036526">
    <property type="protein sequence ID" value="QDT09343.1"/>
    <property type="molecule type" value="Genomic_DNA"/>
</dbReference>
<accession>A0A517NQE5</accession>
<gene>
    <name evidence="1" type="ORF">K239x_12890</name>
</gene>
<organism evidence="1 2">
    <name type="scientific">Stieleria marina</name>
    <dbReference type="NCBI Taxonomy" id="1930275"/>
    <lineage>
        <taxon>Bacteria</taxon>
        <taxon>Pseudomonadati</taxon>
        <taxon>Planctomycetota</taxon>
        <taxon>Planctomycetia</taxon>
        <taxon>Pirellulales</taxon>
        <taxon>Pirellulaceae</taxon>
        <taxon>Stieleria</taxon>
    </lineage>
</organism>
<protein>
    <recommendedName>
        <fullName evidence="3">DUF4303 domain-containing protein</fullName>
    </recommendedName>
</protein>
<reference evidence="1 2" key="1">
    <citation type="submission" date="2019-02" db="EMBL/GenBank/DDBJ databases">
        <title>Deep-cultivation of Planctomycetes and their phenomic and genomic characterization uncovers novel biology.</title>
        <authorList>
            <person name="Wiegand S."/>
            <person name="Jogler M."/>
            <person name="Boedeker C."/>
            <person name="Pinto D."/>
            <person name="Vollmers J."/>
            <person name="Rivas-Marin E."/>
            <person name="Kohn T."/>
            <person name="Peeters S.H."/>
            <person name="Heuer A."/>
            <person name="Rast P."/>
            <person name="Oberbeckmann S."/>
            <person name="Bunk B."/>
            <person name="Jeske O."/>
            <person name="Meyerdierks A."/>
            <person name="Storesund J.E."/>
            <person name="Kallscheuer N."/>
            <person name="Luecker S."/>
            <person name="Lage O.M."/>
            <person name="Pohl T."/>
            <person name="Merkel B.J."/>
            <person name="Hornburger P."/>
            <person name="Mueller R.-W."/>
            <person name="Bruemmer F."/>
            <person name="Labrenz M."/>
            <person name="Spormann A.M."/>
            <person name="Op den Camp H."/>
            <person name="Overmann J."/>
            <person name="Amann R."/>
            <person name="Jetten M.S.M."/>
            <person name="Mascher T."/>
            <person name="Medema M.H."/>
            <person name="Devos D.P."/>
            <person name="Kaster A.-K."/>
            <person name="Ovreas L."/>
            <person name="Rohde M."/>
            <person name="Galperin M.Y."/>
            <person name="Jogler C."/>
        </authorList>
    </citation>
    <scope>NUCLEOTIDE SEQUENCE [LARGE SCALE GENOMIC DNA]</scope>
    <source>
        <strain evidence="1 2">K23_9</strain>
    </source>
</reference>
<sequence length="201" mass="22108">MDRSRGQGVLERGSHNGVARSASFFAERNTLDNTELLAELRSQLRALITSNYADLTQQFGDICGYAICAPPYFEHIFPAYQRASALQKCATDSLGLNAHFPPQWQSIGTQMFDAKFNELTSLISERRCDNESLEATAVFNTILDVLIDVEHDGVFGPRSGERFVTMWDVGGDESMILAASQKLNSATVHASAMETFGVESS</sequence>
<evidence type="ECO:0008006" key="3">
    <source>
        <dbReference type="Google" id="ProtNLM"/>
    </source>
</evidence>
<name>A0A517NQE5_9BACT</name>
<proteinExistence type="predicted"/>
<keyword evidence="2" id="KW-1185">Reference proteome</keyword>
<evidence type="ECO:0000313" key="2">
    <source>
        <dbReference type="Proteomes" id="UP000319817"/>
    </source>
</evidence>
<dbReference type="RefSeq" id="WP_145416917.1">
    <property type="nucleotide sequence ID" value="NZ_CP036526.1"/>
</dbReference>
<dbReference type="OrthoDB" id="9834913at2"/>